<reference evidence="3" key="1">
    <citation type="submission" date="2022-11" db="UniProtKB">
        <authorList>
            <consortium name="WormBaseParasite"/>
        </authorList>
    </citation>
    <scope>IDENTIFICATION</scope>
</reference>
<keyword evidence="2" id="KW-1185">Reference proteome</keyword>
<feature type="compositionally biased region" description="Basic residues" evidence="1">
    <location>
        <begin position="41"/>
        <end position="54"/>
    </location>
</feature>
<proteinExistence type="predicted"/>
<feature type="region of interest" description="Disordered" evidence="1">
    <location>
        <begin position="41"/>
        <end position="69"/>
    </location>
</feature>
<sequence length="121" mass="13418">MRKERGTYLPTALFNALHRRSTYISAVSMAVAVVVAGSKNHSHTHTYPKQRWQRQQRPTTNDVDGPRQTAEEWAGSRCLAAATTQQLCKRAAALTIGPFALASQHGRFSAARSARHIHTHT</sequence>
<evidence type="ECO:0000313" key="2">
    <source>
        <dbReference type="Proteomes" id="UP000887574"/>
    </source>
</evidence>
<organism evidence="2 3">
    <name type="scientific">Ditylenchus dipsaci</name>
    <dbReference type="NCBI Taxonomy" id="166011"/>
    <lineage>
        <taxon>Eukaryota</taxon>
        <taxon>Metazoa</taxon>
        <taxon>Ecdysozoa</taxon>
        <taxon>Nematoda</taxon>
        <taxon>Chromadorea</taxon>
        <taxon>Rhabditida</taxon>
        <taxon>Tylenchina</taxon>
        <taxon>Tylenchomorpha</taxon>
        <taxon>Sphaerularioidea</taxon>
        <taxon>Anguinidae</taxon>
        <taxon>Anguininae</taxon>
        <taxon>Ditylenchus</taxon>
    </lineage>
</organism>
<accession>A0A915DRU0</accession>
<dbReference type="AlphaFoldDB" id="A0A915DRU0"/>
<dbReference type="WBParaSite" id="jg22991">
    <property type="protein sequence ID" value="jg22991"/>
    <property type="gene ID" value="jg22991"/>
</dbReference>
<evidence type="ECO:0000256" key="1">
    <source>
        <dbReference type="SAM" id="MobiDB-lite"/>
    </source>
</evidence>
<protein>
    <submittedName>
        <fullName evidence="3">Secreted protein</fullName>
    </submittedName>
</protein>
<dbReference type="Proteomes" id="UP000887574">
    <property type="component" value="Unplaced"/>
</dbReference>
<evidence type="ECO:0000313" key="3">
    <source>
        <dbReference type="WBParaSite" id="jg22991"/>
    </source>
</evidence>
<name>A0A915DRU0_9BILA</name>